<reference evidence="2 3" key="1">
    <citation type="submission" date="2020-08" db="EMBL/GenBank/DDBJ databases">
        <title>Plant Genome Project.</title>
        <authorList>
            <person name="Zhang R.-G."/>
        </authorList>
    </citation>
    <scope>NUCLEOTIDE SEQUENCE [LARGE SCALE GENOMIC DNA]</scope>
    <source>
        <tissue evidence="2">Rhizome</tissue>
    </source>
</reference>
<feature type="compositionally biased region" description="Basic and acidic residues" evidence="1">
    <location>
        <begin position="63"/>
        <end position="72"/>
    </location>
</feature>
<evidence type="ECO:0000256" key="1">
    <source>
        <dbReference type="SAM" id="MobiDB-lite"/>
    </source>
</evidence>
<organism evidence="2 3">
    <name type="scientific">Zingiber officinale</name>
    <name type="common">Ginger</name>
    <name type="synonym">Amomum zingiber</name>
    <dbReference type="NCBI Taxonomy" id="94328"/>
    <lineage>
        <taxon>Eukaryota</taxon>
        <taxon>Viridiplantae</taxon>
        <taxon>Streptophyta</taxon>
        <taxon>Embryophyta</taxon>
        <taxon>Tracheophyta</taxon>
        <taxon>Spermatophyta</taxon>
        <taxon>Magnoliopsida</taxon>
        <taxon>Liliopsida</taxon>
        <taxon>Zingiberales</taxon>
        <taxon>Zingiberaceae</taxon>
        <taxon>Zingiber</taxon>
    </lineage>
</organism>
<proteinExistence type="predicted"/>
<name>A0A8J5HWP7_ZINOF</name>
<evidence type="ECO:0000313" key="3">
    <source>
        <dbReference type="Proteomes" id="UP000734854"/>
    </source>
</evidence>
<dbReference type="AlphaFoldDB" id="A0A8J5HWP7"/>
<evidence type="ECO:0000313" key="2">
    <source>
        <dbReference type="EMBL" id="KAG6533282.1"/>
    </source>
</evidence>
<feature type="compositionally biased region" description="Basic and acidic residues" evidence="1">
    <location>
        <begin position="199"/>
        <end position="221"/>
    </location>
</feature>
<dbReference type="PANTHER" id="PTHR31681:SF47">
    <property type="entry name" value="SULFATED SURFACE-LIKE GLYCOPROTEIN"/>
    <property type="match status" value="1"/>
</dbReference>
<sequence>MATPWVKFLSCKANAVDDVVAQPPAPSSSSSASGKKRLPTFLPPFLSCADSDDADVPGGPDLLKPKSEHDASDSLDSPALLELPRGHPSRRVVEVIFASNWAPGDGGFPGEVETVFRVRNTPRSVARFEAHRAAVRSRAARPDDARCAADGNEMMRFYCRRPSTSLRDAGVGGHPDLREERRGPRGQRKRAAGDAGVPSDRRPGQGRVGAREGRRVGEFREGGAPGV</sequence>
<feature type="region of interest" description="Disordered" evidence="1">
    <location>
        <begin position="164"/>
        <end position="227"/>
    </location>
</feature>
<dbReference type="Proteomes" id="UP000734854">
    <property type="component" value="Unassembled WGS sequence"/>
</dbReference>
<protein>
    <submittedName>
        <fullName evidence="2">Uncharacterized protein</fullName>
    </submittedName>
</protein>
<comment type="caution">
    <text evidence="2">The sequence shown here is derived from an EMBL/GenBank/DDBJ whole genome shotgun (WGS) entry which is preliminary data.</text>
</comment>
<accession>A0A8J5HWP7</accession>
<dbReference type="PANTHER" id="PTHR31681">
    <property type="entry name" value="C2H2-LIKE ZINC FINGER PROTEIN"/>
    <property type="match status" value="1"/>
</dbReference>
<feature type="region of interest" description="Disordered" evidence="1">
    <location>
        <begin position="49"/>
        <end position="82"/>
    </location>
</feature>
<keyword evidence="3" id="KW-1185">Reference proteome</keyword>
<dbReference type="EMBL" id="JACMSC010000002">
    <property type="protein sequence ID" value="KAG6533282.1"/>
    <property type="molecule type" value="Genomic_DNA"/>
</dbReference>
<gene>
    <name evidence="2" type="ORF">ZIOFF_007148</name>
</gene>